<dbReference type="AlphaFoldDB" id="Q944E8"/>
<protein>
    <submittedName>
        <fullName evidence="1">Uncharacterized protein rgi82</fullName>
    </submittedName>
</protein>
<reference evidence="1" key="1">
    <citation type="submission" date="2001-10" db="EMBL/GenBank/DDBJ databases">
        <title>rgi82, a gene induced by Xanthomonas oryza pv. oryza.</title>
        <authorList>
            <person name="Kong W."/>
            <person name="Wang J."/>
        </authorList>
    </citation>
    <scope>NUCLEOTIDE SEQUENCE</scope>
</reference>
<name>Q944E8_ORYSA</name>
<dbReference type="EMBL" id="AF432206">
    <property type="protein sequence ID" value="AAL30741.1"/>
    <property type="molecule type" value="mRNA"/>
</dbReference>
<evidence type="ECO:0000313" key="1">
    <source>
        <dbReference type="EMBL" id="AAL30741.1"/>
    </source>
</evidence>
<sequence>MIKLGSLCICDDCNNAMFTGVFIGALNRIYCDNCYPLWYERATFYEEDVPFENKATNRLINQVNS</sequence>
<gene>
    <name evidence="1" type="primary">rgi82</name>
</gene>
<organism evidence="1">
    <name type="scientific">Oryza sativa</name>
    <name type="common">Rice</name>
    <dbReference type="NCBI Taxonomy" id="4530"/>
    <lineage>
        <taxon>Eukaryota</taxon>
        <taxon>Viridiplantae</taxon>
        <taxon>Streptophyta</taxon>
        <taxon>Embryophyta</taxon>
        <taxon>Tracheophyta</taxon>
        <taxon>Spermatophyta</taxon>
        <taxon>Magnoliopsida</taxon>
        <taxon>Liliopsida</taxon>
        <taxon>Poales</taxon>
        <taxon>Poaceae</taxon>
        <taxon>BOP clade</taxon>
        <taxon>Oryzoideae</taxon>
        <taxon>Oryzeae</taxon>
        <taxon>Oryzinae</taxon>
        <taxon>Oryza</taxon>
    </lineage>
</organism>
<proteinExistence type="evidence at transcript level"/>
<accession>Q944E8</accession>